<evidence type="ECO:0000256" key="2">
    <source>
        <dbReference type="ARBA" id="ARBA00022723"/>
    </source>
</evidence>
<dbReference type="GO" id="GO:0019324">
    <property type="term" value="P:L-lyxose metabolic process"/>
    <property type="evidence" value="ECO:0007669"/>
    <property type="project" value="TreeGrafter"/>
</dbReference>
<sequence>MANKELITKAYEIAKEQYAALGVDTDAVLKKMEQLAISLHCWQTDDVSGTENPDGQLSGGIQATGNYPGKARNIKEIMDDLEKVMSILPGKQRVNVHALYGDFSEGMVDRDAITVNQFQGWIDWCKKQGIGMDFNGTFFSHPKADTGFTLSSKDEEIRKFWVEHLKRSREIAAEIGKQLGTPCVLNTWIPDGSKDTPVDRNGMRAQLTKSLDEGFAKEFPKEYMKDAVESKVFGIGAETMTVGSHDYYLGYAIKNNKMICLDNGHFHPTEVVGDKISSCLQFVDEVLLHVTRPVRWDSDHVVTLNEEIQLIASEIVRNDFMSRVNVGLDFFDASINRIGAYVIGTRAAQKAFMIAMLEPTSTLISYEEKGQNFERLALLEELKTKPFSAIWDYYCLQEGVPVGEEYIAEVQAYEKDVLSKRDGAKVAEVAEAH</sequence>
<evidence type="ECO:0000256" key="1">
    <source>
        <dbReference type="ARBA" id="ARBA00022490"/>
    </source>
</evidence>
<gene>
    <name evidence="6" type="primary">rhaA</name>
    <name evidence="8" type="ORF">OM075_02400</name>
</gene>
<dbReference type="EC" id="5.3.1.14" evidence="6 7"/>
<accession>A0AAE3SDQ9</accession>
<comment type="cofactor">
    <cofactor evidence="6">
        <name>Mn(2+)</name>
        <dbReference type="ChEBI" id="CHEBI:29035"/>
    </cofactor>
    <text evidence="6">Binds 1 Mn(2+) ion per subunit.</text>
</comment>
<proteinExistence type="inferred from homology"/>
<comment type="subcellular location">
    <subcellularLocation>
        <location evidence="6">Cytoplasm</location>
    </subcellularLocation>
</comment>
<keyword evidence="9" id="KW-1185">Reference proteome</keyword>
<dbReference type="NCBIfam" id="NF002203">
    <property type="entry name" value="PRK01076.1"/>
    <property type="match status" value="1"/>
</dbReference>
<dbReference type="GO" id="GO:0005737">
    <property type="term" value="C:cytoplasm"/>
    <property type="evidence" value="ECO:0007669"/>
    <property type="project" value="UniProtKB-SubCell"/>
</dbReference>
<keyword evidence="5 6" id="KW-0684">Rhamnose metabolism</keyword>
<dbReference type="SUPFAM" id="SSF51658">
    <property type="entry name" value="Xylose isomerase-like"/>
    <property type="match status" value="1"/>
</dbReference>
<feature type="binding site" evidence="6">
    <location>
        <position position="299"/>
    </location>
    <ligand>
        <name>Mn(2+)</name>
        <dbReference type="ChEBI" id="CHEBI:29035"/>
    </ligand>
</feature>
<evidence type="ECO:0000256" key="7">
    <source>
        <dbReference type="NCBIfam" id="TIGR01748"/>
    </source>
</evidence>
<dbReference type="GO" id="GO:0030145">
    <property type="term" value="F:manganese ion binding"/>
    <property type="evidence" value="ECO:0007669"/>
    <property type="project" value="UniProtKB-UniRule"/>
</dbReference>
<dbReference type="EMBL" id="JAPDPJ010000002">
    <property type="protein sequence ID" value="MCW3785296.1"/>
    <property type="molecule type" value="Genomic_DNA"/>
</dbReference>
<dbReference type="NCBIfam" id="TIGR01748">
    <property type="entry name" value="rhaA"/>
    <property type="match status" value="1"/>
</dbReference>
<dbReference type="PANTHER" id="PTHR30268">
    <property type="entry name" value="L-RHAMNOSE ISOMERASE"/>
    <property type="match status" value="1"/>
</dbReference>
<comment type="function">
    <text evidence="6">Catalyzes the interconversion of L-rhamnose and L-rhamnulose.</text>
</comment>
<keyword evidence="1 6" id="KW-0963">Cytoplasm</keyword>
<dbReference type="InterPro" id="IPR036237">
    <property type="entry name" value="Xyl_isomerase-like_sf"/>
</dbReference>
<keyword evidence="4 6" id="KW-0413">Isomerase</keyword>
<organism evidence="8 9">
    <name type="scientific">Plebeiibacterium sediminum</name>
    <dbReference type="NCBI Taxonomy" id="2992112"/>
    <lineage>
        <taxon>Bacteria</taxon>
        <taxon>Pseudomonadati</taxon>
        <taxon>Bacteroidota</taxon>
        <taxon>Bacteroidia</taxon>
        <taxon>Marinilabiliales</taxon>
        <taxon>Marinilabiliaceae</taxon>
        <taxon>Plebeiibacterium</taxon>
    </lineage>
</organism>
<name>A0AAE3SDQ9_9BACT</name>
<evidence type="ECO:0000256" key="3">
    <source>
        <dbReference type="ARBA" id="ARBA00023211"/>
    </source>
</evidence>
<comment type="caution">
    <text evidence="8">The sequence shown here is derived from an EMBL/GenBank/DDBJ whole genome shotgun (WGS) entry which is preliminary data.</text>
</comment>
<comment type="pathway">
    <text evidence="6">Carbohydrate degradation; L-rhamnose degradation; glycerone phosphate from L-rhamnose: step 1/3.</text>
</comment>
<dbReference type="Pfam" id="PF06134">
    <property type="entry name" value="RhaA"/>
    <property type="match status" value="1"/>
</dbReference>
<dbReference type="HAMAP" id="MF_00541">
    <property type="entry name" value="RhaA"/>
    <property type="match status" value="1"/>
</dbReference>
<dbReference type="GO" id="GO:0008740">
    <property type="term" value="F:L-rhamnose isomerase activity"/>
    <property type="evidence" value="ECO:0007669"/>
    <property type="project" value="UniProtKB-UniRule"/>
</dbReference>
<dbReference type="RefSeq" id="WP_301188868.1">
    <property type="nucleotide sequence ID" value="NZ_JAPDPJ010000002.1"/>
</dbReference>
<feature type="binding site" evidence="6">
    <location>
        <position position="265"/>
    </location>
    <ligand>
        <name>Mn(2+)</name>
        <dbReference type="ChEBI" id="CHEBI:29035"/>
    </ligand>
</feature>
<reference evidence="8" key="1">
    <citation type="submission" date="2022-10" db="EMBL/GenBank/DDBJ databases">
        <authorList>
            <person name="Yu W.X."/>
        </authorList>
    </citation>
    <scope>NUCLEOTIDE SEQUENCE</scope>
    <source>
        <strain evidence="8">AAT</strain>
    </source>
</reference>
<evidence type="ECO:0000256" key="5">
    <source>
        <dbReference type="ARBA" id="ARBA00023308"/>
    </source>
</evidence>
<feature type="binding site" evidence="6">
    <location>
        <position position="297"/>
    </location>
    <ligand>
        <name>Mn(2+)</name>
        <dbReference type="ChEBI" id="CHEBI:29035"/>
    </ligand>
</feature>
<dbReference type="GO" id="GO:0019301">
    <property type="term" value="P:rhamnose catabolic process"/>
    <property type="evidence" value="ECO:0007669"/>
    <property type="project" value="UniProtKB-UniRule"/>
</dbReference>
<evidence type="ECO:0000313" key="9">
    <source>
        <dbReference type="Proteomes" id="UP001209229"/>
    </source>
</evidence>
<dbReference type="AlphaFoldDB" id="A0AAE3SDQ9"/>
<dbReference type="InterPro" id="IPR009308">
    <property type="entry name" value="Rhamnose_isomerase"/>
</dbReference>
<dbReference type="PANTHER" id="PTHR30268:SF0">
    <property type="entry name" value="L-RHAMNOSE ISOMERASE"/>
    <property type="match status" value="1"/>
</dbReference>
<dbReference type="Proteomes" id="UP001209229">
    <property type="component" value="Unassembled WGS sequence"/>
</dbReference>
<comment type="catalytic activity">
    <reaction evidence="6">
        <text>L-rhamnopyranose = L-rhamnulose</text>
        <dbReference type="Rhea" id="RHEA:23160"/>
        <dbReference type="ChEBI" id="CHEBI:17897"/>
        <dbReference type="ChEBI" id="CHEBI:62346"/>
        <dbReference type="EC" id="5.3.1.14"/>
    </reaction>
</comment>
<keyword evidence="2 6" id="KW-0479">Metal-binding</keyword>
<dbReference type="Gene3D" id="3.20.20.150">
    <property type="entry name" value="Divalent-metal-dependent TIM barrel enzymes"/>
    <property type="match status" value="1"/>
</dbReference>
<dbReference type="InterPro" id="IPR050337">
    <property type="entry name" value="L-rhamnose_isomerase"/>
</dbReference>
<keyword evidence="3 6" id="KW-0464">Manganese</keyword>
<evidence type="ECO:0000313" key="8">
    <source>
        <dbReference type="EMBL" id="MCW3785296.1"/>
    </source>
</evidence>
<comment type="similarity">
    <text evidence="6">Belongs to the rhamnose isomerase family.</text>
</comment>
<protein>
    <recommendedName>
        <fullName evidence="6 7">L-rhamnose isomerase</fullName>
        <ecNumber evidence="6 7">5.3.1.14</ecNumber>
    </recommendedName>
</protein>
<evidence type="ECO:0000256" key="4">
    <source>
        <dbReference type="ARBA" id="ARBA00023235"/>
    </source>
</evidence>
<evidence type="ECO:0000256" key="6">
    <source>
        <dbReference type="HAMAP-Rule" id="MF_00541"/>
    </source>
</evidence>